<dbReference type="Gene3D" id="3.40.30.50">
    <property type="entry name" value="Sep15/SelM thioredoxin-like domain, active-site redox motif"/>
    <property type="match status" value="1"/>
</dbReference>
<dbReference type="EMBL" id="JAGTXO010000056">
    <property type="protein sequence ID" value="KAG8458171.1"/>
    <property type="molecule type" value="Genomic_DNA"/>
</dbReference>
<dbReference type="Proteomes" id="UP000751190">
    <property type="component" value="Unassembled WGS sequence"/>
</dbReference>
<name>A0A8J5X189_DIALT</name>
<accession>A0A8J5X189</accession>
<reference evidence="1" key="1">
    <citation type="submission" date="2021-05" db="EMBL/GenBank/DDBJ databases">
        <title>The genome of the haptophyte Pavlova lutheri (Diacronema luteri, Pavlovales) - a model for lipid biosynthesis in eukaryotic algae.</title>
        <authorList>
            <person name="Hulatt C.J."/>
            <person name="Posewitz M.C."/>
        </authorList>
    </citation>
    <scope>NUCLEOTIDE SEQUENCE</scope>
    <source>
        <strain evidence="1">NIVA-4/92</strain>
    </source>
</reference>
<organism evidence="1 2">
    <name type="scientific">Diacronema lutheri</name>
    <name type="common">Unicellular marine alga</name>
    <name type="synonym">Monochrysis lutheri</name>
    <dbReference type="NCBI Taxonomy" id="2081491"/>
    <lineage>
        <taxon>Eukaryota</taxon>
        <taxon>Haptista</taxon>
        <taxon>Haptophyta</taxon>
        <taxon>Pavlovophyceae</taxon>
        <taxon>Pavlovales</taxon>
        <taxon>Pavlovaceae</taxon>
        <taxon>Diacronema</taxon>
    </lineage>
</organism>
<evidence type="ECO:0008006" key="3">
    <source>
        <dbReference type="Google" id="ProtNLM"/>
    </source>
</evidence>
<sequence length="103" mass="10941">MPRLRLRLPAYPVLKLFLKGSGTGPTVGDDAEVNSYPGLAVNFVPGAPPALEIFAEAGEAGEDGQLPIAQKIELSEVGGDLEQIRALLAEHGFHRTHEAKAEL</sequence>
<evidence type="ECO:0000313" key="1">
    <source>
        <dbReference type="EMBL" id="KAG8458171.1"/>
    </source>
</evidence>
<gene>
    <name evidence="1" type="ORF">KFE25_011702</name>
</gene>
<evidence type="ECO:0000313" key="2">
    <source>
        <dbReference type="Proteomes" id="UP000751190"/>
    </source>
</evidence>
<dbReference type="AlphaFoldDB" id="A0A8J5X189"/>
<comment type="caution">
    <text evidence="1">The sequence shown here is derived from an EMBL/GenBank/DDBJ whole genome shotgun (WGS) entry which is preliminary data.</text>
</comment>
<keyword evidence="2" id="KW-1185">Reference proteome</keyword>
<protein>
    <recommendedName>
        <fullName evidence="3">Selenoprotein F/M domain-containing protein</fullName>
    </recommendedName>
</protein>
<dbReference type="InterPro" id="IPR038219">
    <property type="entry name" value="Sep15/SelM_sf"/>
</dbReference>
<proteinExistence type="predicted"/>